<evidence type="ECO:0000256" key="1">
    <source>
        <dbReference type="SAM" id="MobiDB-lite"/>
    </source>
</evidence>
<gene>
    <name evidence="2" type="ORF">B296_00049079</name>
</gene>
<organism evidence="2 3">
    <name type="scientific">Ensete ventricosum</name>
    <name type="common">Abyssinian banana</name>
    <name type="synonym">Musa ensete</name>
    <dbReference type="NCBI Taxonomy" id="4639"/>
    <lineage>
        <taxon>Eukaryota</taxon>
        <taxon>Viridiplantae</taxon>
        <taxon>Streptophyta</taxon>
        <taxon>Embryophyta</taxon>
        <taxon>Tracheophyta</taxon>
        <taxon>Spermatophyta</taxon>
        <taxon>Magnoliopsida</taxon>
        <taxon>Liliopsida</taxon>
        <taxon>Zingiberales</taxon>
        <taxon>Musaceae</taxon>
        <taxon>Ensete</taxon>
    </lineage>
</organism>
<name>A0A426Y619_ENSVE</name>
<feature type="non-terminal residue" evidence="2">
    <location>
        <position position="1"/>
    </location>
</feature>
<protein>
    <submittedName>
        <fullName evidence="2">Uncharacterized protein</fullName>
    </submittedName>
</protein>
<comment type="caution">
    <text evidence="2">The sequence shown here is derived from an EMBL/GenBank/DDBJ whole genome shotgun (WGS) entry which is preliminary data.</text>
</comment>
<reference evidence="2 3" key="1">
    <citation type="journal article" date="2014" name="Agronomy (Basel)">
        <title>A Draft Genome Sequence for Ensete ventricosum, the Drought-Tolerant Tree Against Hunger.</title>
        <authorList>
            <person name="Harrison J."/>
            <person name="Moore K.A."/>
            <person name="Paszkiewicz K."/>
            <person name="Jones T."/>
            <person name="Grant M."/>
            <person name="Ambacheew D."/>
            <person name="Muzemil S."/>
            <person name="Studholme D.J."/>
        </authorList>
    </citation>
    <scope>NUCLEOTIDE SEQUENCE [LARGE SCALE GENOMIC DNA]</scope>
</reference>
<feature type="compositionally biased region" description="Basic and acidic residues" evidence="1">
    <location>
        <begin position="196"/>
        <end position="207"/>
    </location>
</feature>
<proteinExistence type="predicted"/>
<evidence type="ECO:0000313" key="3">
    <source>
        <dbReference type="Proteomes" id="UP000287651"/>
    </source>
</evidence>
<dbReference type="EMBL" id="AMZH03014690">
    <property type="protein sequence ID" value="RRT47206.1"/>
    <property type="molecule type" value="Genomic_DNA"/>
</dbReference>
<feature type="region of interest" description="Disordered" evidence="1">
    <location>
        <begin position="190"/>
        <end position="209"/>
    </location>
</feature>
<dbReference type="Proteomes" id="UP000287651">
    <property type="component" value="Unassembled WGS sequence"/>
</dbReference>
<dbReference type="AlphaFoldDB" id="A0A426Y619"/>
<evidence type="ECO:0000313" key="2">
    <source>
        <dbReference type="EMBL" id="RRT47206.1"/>
    </source>
</evidence>
<accession>A0A426Y619</accession>
<sequence length="264" mass="29209">TIWRTVRCSTSIDIERTQWAFYHGAFLDHDIKGFPTKRHVKHVGLNHLDACRTKKPTATIRPSTSTFLQTQQNQGEISTFKPHVPQAVLHPFDCDRGDVDAGDVGNAIPAQLLAEPRVPAPNLQYLPTFKGNGKKRITLDACMILSTGREETRNYRVGWVEEGAEKVLEVGVIFEPLVVLLGGEPLIPCSNNNDAKSSERRDGKTESGIELANGPVVRIEIGGRRARGDVPGADALCLRYHVGHQTLRALTMPYPDHMAAFDKK</sequence>